<dbReference type="Pfam" id="PF18386">
    <property type="entry name" value="ROQ_II"/>
    <property type="match status" value="1"/>
</dbReference>
<evidence type="ECO:0000313" key="2">
    <source>
        <dbReference type="EMBL" id="CAF1302789.1"/>
    </source>
</evidence>
<evidence type="ECO:0000313" key="5">
    <source>
        <dbReference type="EMBL" id="CAF1622698.1"/>
    </source>
</evidence>
<name>A0A815YWF2_9BILA</name>
<evidence type="ECO:0000313" key="4">
    <source>
        <dbReference type="EMBL" id="CAF1575516.1"/>
    </source>
</evidence>
<protein>
    <recommendedName>
        <fullName evidence="1">Roquin II domain-containing protein</fullName>
    </recommendedName>
</protein>
<reference evidence="4" key="1">
    <citation type="submission" date="2021-02" db="EMBL/GenBank/DDBJ databases">
        <authorList>
            <person name="Nowell W R."/>
        </authorList>
    </citation>
    <scope>NUCLEOTIDE SEQUENCE</scope>
</reference>
<proteinExistence type="predicted"/>
<dbReference type="Proteomes" id="UP000663854">
    <property type="component" value="Unassembled WGS sequence"/>
</dbReference>
<evidence type="ECO:0000313" key="3">
    <source>
        <dbReference type="EMBL" id="CAF1396791.1"/>
    </source>
</evidence>
<evidence type="ECO:0000313" key="6">
    <source>
        <dbReference type="Proteomes" id="UP000663870"/>
    </source>
</evidence>
<dbReference type="InterPro" id="IPR041523">
    <property type="entry name" value="ROQ_II"/>
</dbReference>
<gene>
    <name evidence="4" type="ORF">JXQ802_LOCUS45632</name>
    <name evidence="5" type="ORF">JXQ802_LOCUS50795</name>
    <name evidence="2" type="ORF">PYM288_LOCUS30002</name>
    <name evidence="3" type="ORF">PYM288_LOCUS34615</name>
</gene>
<feature type="domain" description="Roquin II" evidence="1">
    <location>
        <begin position="29"/>
        <end position="64"/>
    </location>
</feature>
<comment type="caution">
    <text evidence="4">The sequence shown here is derived from an EMBL/GenBank/DDBJ whole genome shotgun (WGS) entry which is preliminary data.</text>
</comment>
<keyword evidence="6" id="KW-1185">Reference proteome</keyword>
<evidence type="ECO:0000259" key="1">
    <source>
        <dbReference type="Pfam" id="PF18386"/>
    </source>
</evidence>
<dbReference type="AlphaFoldDB" id="A0A815YWF2"/>
<dbReference type="Gene3D" id="1.20.120.1790">
    <property type="match status" value="1"/>
</dbReference>
<dbReference type="EMBL" id="CAJNOH010005374">
    <property type="protein sequence ID" value="CAF1396791.1"/>
    <property type="molecule type" value="Genomic_DNA"/>
</dbReference>
<accession>A0A815YWF2</accession>
<dbReference type="Proteomes" id="UP000663870">
    <property type="component" value="Unassembled WGS sequence"/>
</dbReference>
<dbReference type="EMBL" id="CAJNOL010006864">
    <property type="protein sequence ID" value="CAF1622698.1"/>
    <property type="molecule type" value="Genomic_DNA"/>
</dbReference>
<sequence>MIDILSGKSCFKKTQMKNYSLIELQKQYKIYKCLRDAYDEKIIQIAFNEGMLLSAGFWSLLLYDAALDNTSPFKPLLKFEKYFIQLAKIGDYEQEHLNASIFVPLSEALKELLNGLIHH</sequence>
<dbReference type="EMBL" id="CAJNOH010002614">
    <property type="protein sequence ID" value="CAF1302789.1"/>
    <property type="molecule type" value="Genomic_DNA"/>
</dbReference>
<dbReference type="EMBL" id="CAJNOL010003835">
    <property type="protein sequence ID" value="CAF1575516.1"/>
    <property type="molecule type" value="Genomic_DNA"/>
</dbReference>
<organism evidence="4 6">
    <name type="scientific">Rotaria sordida</name>
    <dbReference type="NCBI Taxonomy" id="392033"/>
    <lineage>
        <taxon>Eukaryota</taxon>
        <taxon>Metazoa</taxon>
        <taxon>Spiralia</taxon>
        <taxon>Gnathifera</taxon>
        <taxon>Rotifera</taxon>
        <taxon>Eurotatoria</taxon>
        <taxon>Bdelloidea</taxon>
        <taxon>Philodinida</taxon>
        <taxon>Philodinidae</taxon>
        <taxon>Rotaria</taxon>
    </lineage>
</organism>